<dbReference type="SUPFAM" id="SSF46785">
    <property type="entry name" value="Winged helix' DNA-binding domain"/>
    <property type="match status" value="1"/>
</dbReference>
<dbReference type="Pfam" id="PF04157">
    <property type="entry name" value="EAP30"/>
    <property type="match status" value="1"/>
</dbReference>
<dbReference type="PANTHER" id="PTHR12806">
    <property type="entry name" value="EAP30 SUBUNIT OF ELL COMPLEX"/>
    <property type="match status" value="1"/>
</dbReference>
<dbReference type="Gene3D" id="6.10.140.180">
    <property type="match status" value="1"/>
</dbReference>
<comment type="similarity">
    <text evidence="1">Belongs to the SNF8 family.</text>
</comment>
<dbReference type="GO" id="GO:0043328">
    <property type="term" value="P:protein transport to vacuole involved in ubiquitin-dependent protein catabolic process via the multivesicular body sorting pathway"/>
    <property type="evidence" value="ECO:0007669"/>
    <property type="project" value="TreeGrafter"/>
</dbReference>
<accession>A0A061IZI9</accession>
<protein>
    <recommendedName>
        <fullName evidence="4">ESCRT-II complex subunit VPS22</fullName>
    </recommendedName>
</protein>
<dbReference type="Proteomes" id="UP000031737">
    <property type="component" value="Unassembled WGS sequence"/>
</dbReference>
<dbReference type="AlphaFoldDB" id="A0A061IZI9"/>
<dbReference type="GO" id="GO:0000814">
    <property type="term" value="C:ESCRT II complex"/>
    <property type="evidence" value="ECO:0007669"/>
    <property type="project" value="InterPro"/>
</dbReference>
<dbReference type="EMBL" id="AUPL01004231">
    <property type="protein sequence ID" value="ESL08074.1"/>
    <property type="molecule type" value="Genomic_DNA"/>
</dbReference>
<dbReference type="InterPro" id="IPR016689">
    <property type="entry name" value="ESCRT-2_cplx_Snf8"/>
</dbReference>
<dbReference type="OrthoDB" id="283883at2759"/>
<evidence type="ECO:0000313" key="2">
    <source>
        <dbReference type="EMBL" id="ESL08074.1"/>
    </source>
</evidence>
<sequence>MRRGIGVAHVQRKNETQQQMTDLGAQITAERVGQIADQLEEFEKTLCSLACKHRDDIREDPIVRARFRQMAGSLGIDLISSKKNLFAGILGLGDFYYGLAGKVVEACMKERKFCGSYVPLNRIVHIMQQQYGSKGREGRLSAITEADICMALDKLHVLGEGYNVVKLAGVSYIQTTPDGMRSADDAPLLDCVMKKRAQQILHYQSTRVKSESVSNNAVLGGVTSSRVGVSRTFLTPAVYRDAAEVETYVESDTKDIPLAVQCVAFTQGELESSLMWRPHRVQAVLERMLQNGSVWIEEPSTVRSDNKEEALRQGVKRVKKAWQAETVYWFIIVSVLNGSSM</sequence>
<reference evidence="2 3" key="1">
    <citation type="submission" date="2013-07" db="EMBL/GenBank/DDBJ databases">
        <authorList>
            <person name="Stoco P.H."/>
            <person name="Wagner G."/>
            <person name="Gerber A."/>
            <person name="Zaha A."/>
            <person name="Thompson C."/>
            <person name="Bartholomeu D.C."/>
            <person name="Luckemeyer D.D."/>
            <person name="Bahia D."/>
            <person name="Loreto E."/>
            <person name="Prestes E.B."/>
            <person name="Lima F.M."/>
            <person name="Rodrigues-Luiz G."/>
            <person name="Vallejo G.A."/>
            <person name="Filho J.F."/>
            <person name="Monteiro K.M."/>
            <person name="Tyler K.M."/>
            <person name="de Almeida L.G."/>
            <person name="Ortiz M.F."/>
            <person name="Siervo M.A."/>
            <person name="de Moraes M.H."/>
            <person name="Cunha O.L."/>
            <person name="Mendonca-Neto R."/>
            <person name="Silva R."/>
            <person name="Teixeira S.M."/>
            <person name="Murta S.M."/>
            <person name="Sincero T.C."/>
            <person name="Mendes T.A."/>
            <person name="Urmenyi T.P."/>
            <person name="Silva V.G."/>
            <person name="da Rocha W.D."/>
            <person name="Andersson B."/>
            <person name="Romanha A.J."/>
            <person name="Steindel M."/>
            <person name="de Vasconcelos A.T."/>
            <person name="Grisard E.C."/>
        </authorList>
    </citation>
    <scope>NUCLEOTIDE SEQUENCE [LARGE SCALE GENOMIC DNA]</scope>
    <source>
        <strain evidence="2 3">SC58</strain>
    </source>
</reference>
<dbReference type="InterPro" id="IPR036388">
    <property type="entry name" value="WH-like_DNA-bd_sf"/>
</dbReference>
<dbReference type="VEuPathDB" id="TriTrypDB:TRSC58_04231"/>
<comment type="caution">
    <text evidence="2">The sequence shown here is derived from an EMBL/GenBank/DDBJ whole genome shotgun (WGS) entry which is preliminary data.</text>
</comment>
<dbReference type="InterPro" id="IPR040608">
    <property type="entry name" value="Snf8/Vps36"/>
</dbReference>
<dbReference type="Gene3D" id="1.10.10.10">
    <property type="entry name" value="Winged helix-like DNA-binding domain superfamily/Winged helix DNA-binding domain"/>
    <property type="match status" value="2"/>
</dbReference>
<evidence type="ECO:0008006" key="4">
    <source>
        <dbReference type="Google" id="ProtNLM"/>
    </source>
</evidence>
<name>A0A061IZI9_TRYRA</name>
<dbReference type="InterPro" id="IPR036390">
    <property type="entry name" value="WH_DNA-bd_sf"/>
</dbReference>
<keyword evidence="3" id="KW-1185">Reference proteome</keyword>
<organism evidence="2 3">
    <name type="scientific">Trypanosoma rangeli SC58</name>
    <dbReference type="NCBI Taxonomy" id="429131"/>
    <lineage>
        <taxon>Eukaryota</taxon>
        <taxon>Discoba</taxon>
        <taxon>Euglenozoa</taxon>
        <taxon>Kinetoplastea</taxon>
        <taxon>Metakinetoplastina</taxon>
        <taxon>Trypanosomatida</taxon>
        <taxon>Trypanosomatidae</taxon>
        <taxon>Trypanosoma</taxon>
        <taxon>Herpetosoma</taxon>
    </lineage>
</organism>
<gene>
    <name evidence="2" type="ORF">TRSC58_04231</name>
</gene>
<evidence type="ECO:0000313" key="3">
    <source>
        <dbReference type="Proteomes" id="UP000031737"/>
    </source>
</evidence>
<proteinExistence type="inferred from homology"/>
<dbReference type="PANTHER" id="PTHR12806:SF0">
    <property type="entry name" value="VACUOLAR-SORTING PROTEIN SNF8"/>
    <property type="match status" value="1"/>
</dbReference>
<evidence type="ECO:0000256" key="1">
    <source>
        <dbReference type="ARBA" id="ARBA00009834"/>
    </source>
</evidence>